<feature type="domain" description="Prepilin type IV endopeptidase peptidase" evidence="3">
    <location>
        <begin position="23"/>
        <end position="138"/>
    </location>
</feature>
<gene>
    <name evidence="4" type="ORF">J4H91_00400</name>
</gene>
<dbReference type="Gene3D" id="1.20.120.1220">
    <property type="match status" value="1"/>
</dbReference>
<protein>
    <submittedName>
        <fullName evidence="4">Prepilin peptidase</fullName>
    </submittedName>
</protein>
<keyword evidence="2" id="KW-0472">Membrane</keyword>
<comment type="caution">
    <text evidence="4">The sequence shown here is derived from an EMBL/GenBank/DDBJ whole genome shotgun (WGS) entry which is preliminary data.</text>
</comment>
<evidence type="ECO:0000259" key="3">
    <source>
        <dbReference type="Pfam" id="PF01478"/>
    </source>
</evidence>
<organism evidence="4 5">
    <name type="scientific">Leucobacter ruminantium</name>
    <dbReference type="NCBI Taxonomy" id="1289170"/>
    <lineage>
        <taxon>Bacteria</taxon>
        <taxon>Bacillati</taxon>
        <taxon>Actinomycetota</taxon>
        <taxon>Actinomycetes</taxon>
        <taxon>Micrococcales</taxon>
        <taxon>Microbacteriaceae</taxon>
        <taxon>Leucobacter</taxon>
    </lineage>
</organism>
<feature type="transmembrane region" description="Helical" evidence="2">
    <location>
        <begin position="7"/>
        <end position="32"/>
    </location>
</feature>
<dbReference type="PANTHER" id="PTHR30487:SF0">
    <property type="entry name" value="PREPILIN LEADER PEPTIDASE_N-METHYLTRANSFERASE-RELATED"/>
    <property type="match status" value="1"/>
</dbReference>
<evidence type="ECO:0000313" key="4">
    <source>
        <dbReference type="EMBL" id="MBO1803780.1"/>
    </source>
</evidence>
<dbReference type="InterPro" id="IPR000045">
    <property type="entry name" value="Prepilin_IV_endopep_pep"/>
</dbReference>
<proteinExistence type="inferred from homology"/>
<keyword evidence="2" id="KW-1133">Transmembrane helix</keyword>
<dbReference type="AlphaFoldDB" id="A0A939RT78"/>
<dbReference type="GO" id="GO:0004190">
    <property type="term" value="F:aspartic-type endopeptidase activity"/>
    <property type="evidence" value="ECO:0007669"/>
    <property type="project" value="InterPro"/>
</dbReference>
<dbReference type="GO" id="GO:0006465">
    <property type="term" value="P:signal peptide processing"/>
    <property type="evidence" value="ECO:0007669"/>
    <property type="project" value="TreeGrafter"/>
</dbReference>
<dbReference type="RefSeq" id="WP_208044269.1">
    <property type="nucleotide sequence ID" value="NZ_JAGDYL010000001.1"/>
</dbReference>
<dbReference type="Pfam" id="PF01478">
    <property type="entry name" value="Peptidase_A24"/>
    <property type="match status" value="1"/>
</dbReference>
<evidence type="ECO:0000313" key="5">
    <source>
        <dbReference type="Proteomes" id="UP000664398"/>
    </source>
</evidence>
<feature type="transmembrane region" description="Helical" evidence="2">
    <location>
        <begin position="44"/>
        <end position="64"/>
    </location>
</feature>
<comment type="similarity">
    <text evidence="1">Belongs to the peptidase A24 family.</text>
</comment>
<feature type="transmembrane region" description="Helical" evidence="2">
    <location>
        <begin position="153"/>
        <end position="174"/>
    </location>
</feature>
<reference evidence="4" key="1">
    <citation type="submission" date="2021-03" db="EMBL/GenBank/DDBJ databases">
        <title>Leucobacter chromiisoli sp. nov., isolated from chromium-containing soil of chemical plant.</title>
        <authorList>
            <person name="Xu Z."/>
        </authorList>
    </citation>
    <scope>NUCLEOTIDE SEQUENCE</scope>
    <source>
        <strain evidence="4">A2</strain>
    </source>
</reference>
<dbReference type="Proteomes" id="UP000664398">
    <property type="component" value="Unassembled WGS sequence"/>
</dbReference>
<evidence type="ECO:0000256" key="2">
    <source>
        <dbReference type="SAM" id="Phobius"/>
    </source>
</evidence>
<dbReference type="PANTHER" id="PTHR30487">
    <property type="entry name" value="TYPE 4 PREPILIN-LIKE PROTEINS LEADER PEPTIDE-PROCESSING ENZYME"/>
    <property type="match status" value="1"/>
</dbReference>
<evidence type="ECO:0000256" key="1">
    <source>
        <dbReference type="ARBA" id="ARBA00005801"/>
    </source>
</evidence>
<sequence length="180" mass="18249">MSEGSRLLIHLSTLLWVLGALGFLVFSVWLSIVDLATRRLPNRLVGWGAASTLAPLAASGAVLLPTALRGSALEGLALMLGGALGLFALFALLWRFARGGIGGGDAKVAPLVGGALGFFGGVWAIVAAAVLACLIAAVWGFAVRRSGRAERGVPFAPCLFGGAWLAIAAFPVVARLSAGG</sequence>
<accession>A0A939RT78</accession>
<feature type="transmembrane region" description="Helical" evidence="2">
    <location>
        <begin position="117"/>
        <end position="141"/>
    </location>
</feature>
<keyword evidence="5" id="KW-1185">Reference proteome</keyword>
<dbReference type="EMBL" id="JAGDYL010000001">
    <property type="protein sequence ID" value="MBO1803780.1"/>
    <property type="molecule type" value="Genomic_DNA"/>
</dbReference>
<feature type="transmembrane region" description="Helical" evidence="2">
    <location>
        <begin position="76"/>
        <end position="97"/>
    </location>
</feature>
<dbReference type="InterPro" id="IPR050882">
    <property type="entry name" value="Prepilin_peptidase/N-MTase"/>
</dbReference>
<name>A0A939RT78_9MICO</name>
<dbReference type="GO" id="GO:0005886">
    <property type="term" value="C:plasma membrane"/>
    <property type="evidence" value="ECO:0007669"/>
    <property type="project" value="TreeGrafter"/>
</dbReference>
<keyword evidence="2" id="KW-0812">Transmembrane</keyword>